<feature type="domain" description="HTH tetR-type" evidence="5">
    <location>
        <begin position="5"/>
        <end position="65"/>
    </location>
</feature>
<keyword evidence="1" id="KW-0805">Transcription regulation</keyword>
<keyword evidence="2 4" id="KW-0238">DNA-binding</keyword>
<dbReference type="InterPro" id="IPR025996">
    <property type="entry name" value="MT1864/Rv1816-like_C"/>
</dbReference>
<dbReference type="Pfam" id="PF13305">
    <property type="entry name" value="TetR_C_33"/>
    <property type="match status" value="1"/>
</dbReference>
<dbReference type="Gene3D" id="1.10.10.60">
    <property type="entry name" value="Homeodomain-like"/>
    <property type="match status" value="1"/>
</dbReference>
<name>A0A1V9A9Z5_SACPI</name>
<dbReference type="InterPro" id="IPR050109">
    <property type="entry name" value="HTH-type_TetR-like_transc_reg"/>
</dbReference>
<proteinExistence type="predicted"/>
<reference evidence="6 7" key="1">
    <citation type="submission" date="2017-02" db="EMBL/GenBank/DDBJ databases">
        <title>Draft genome of Saccharomonospora sp. 154.</title>
        <authorList>
            <person name="Alonso-Carmona G.S."/>
            <person name="De La Haba R."/>
            <person name="Vera-Gargallo B."/>
            <person name="Sandoval-Trujillo A.H."/>
            <person name="Ramirez-Duran N."/>
            <person name="Ventosa A."/>
        </authorList>
    </citation>
    <scope>NUCLEOTIDE SEQUENCE [LARGE SCALE GENOMIC DNA]</scope>
    <source>
        <strain evidence="6 7">LRS4.154</strain>
    </source>
</reference>
<gene>
    <name evidence="6" type="ORF">B1813_05075</name>
</gene>
<dbReference type="RefSeq" id="WP_081190811.1">
    <property type="nucleotide sequence ID" value="NZ_MWIH01000003.1"/>
</dbReference>
<feature type="DNA-binding region" description="H-T-H motif" evidence="4">
    <location>
        <begin position="28"/>
        <end position="47"/>
    </location>
</feature>
<dbReference type="Proteomes" id="UP000192591">
    <property type="component" value="Unassembled WGS sequence"/>
</dbReference>
<dbReference type="SUPFAM" id="SSF48498">
    <property type="entry name" value="Tetracyclin repressor-like, C-terminal domain"/>
    <property type="match status" value="1"/>
</dbReference>
<dbReference type="InterPro" id="IPR001647">
    <property type="entry name" value="HTH_TetR"/>
</dbReference>
<comment type="caution">
    <text evidence="6">The sequence shown here is derived from an EMBL/GenBank/DDBJ whole genome shotgun (WGS) entry which is preliminary data.</text>
</comment>
<evidence type="ECO:0000313" key="6">
    <source>
        <dbReference type="EMBL" id="OQO93890.1"/>
    </source>
</evidence>
<keyword evidence="3" id="KW-0804">Transcription</keyword>
<dbReference type="InterPro" id="IPR036271">
    <property type="entry name" value="Tet_transcr_reg_TetR-rel_C_sf"/>
</dbReference>
<keyword evidence="7" id="KW-1185">Reference proteome</keyword>
<dbReference type="PANTHER" id="PTHR30055">
    <property type="entry name" value="HTH-TYPE TRANSCRIPTIONAL REGULATOR RUTR"/>
    <property type="match status" value="1"/>
</dbReference>
<evidence type="ECO:0000313" key="7">
    <source>
        <dbReference type="Proteomes" id="UP000192591"/>
    </source>
</evidence>
<evidence type="ECO:0000259" key="5">
    <source>
        <dbReference type="PROSITE" id="PS50977"/>
    </source>
</evidence>
<dbReference type="SUPFAM" id="SSF46689">
    <property type="entry name" value="Homeodomain-like"/>
    <property type="match status" value="1"/>
</dbReference>
<dbReference type="GO" id="GO:0003700">
    <property type="term" value="F:DNA-binding transcription factor activity"/>
    <property type="evidence" value="ECO:0007669"/>
    <property type="project" value="TreeGrafter"/>
</dbReference>
<evidence type="ECO:0000256" key="4">
    <source>
        <dbReference type="PROSITE-ProRule" id="PRU00335"/>
    </source>
</evidence>
<dbReference type="AlphaFoldDB" id="A0A1V9A9Z5"/>
<evidence type="ECO:0000256" key="1">
    <source>
        <dbReference type="ARBA" id="ARBA00023015"/>
    </source>
</evidence>
<dbReference type="STRING" id="1962155.B1813_05075"/>
<dbReference type="GO" id="GO:0000976">
    <property type="term" value="F:transcription cis-regulatory region binding"/>
    <property type="evidence" value="ECO:0007669"/>
    <property type="project" value="TreeGrafter"/>
</dbReference>
<accession>A0A1V9A9Z5</accession>
<evidence type="ECO:0000256" key="3">
    <source>
        <dbReference type="ARBA" id="ARBA00023163"/>
    </source>
</evidence>
<sequence length="201" mass="20848">MPRSHLSAADVVDAAAALADDVGFDAVSFSAVARSLGVRAPSLYSHVRDLAALRDALAESALRDLSERISHAIAGRSGASALRGLANAHRALATESPGRWQALQRRVGASVVGSGAARAVVELTSAVLRGYALPEREHVHAIRLIGSAINGFITLESSGGFDHSDPAPDASWERALDALDSLLCAWPAGADDNTGTKGEHQ</sequence>
<dbReference type="PANTHER" id="PTHR30055:SF239">
    <property type="entry name" value="TRANSCRIPTIONAL REGULATORY PROTEIN"/>
    <property type="match status" value="1"/>
</dbReference>
<dbReference type="InterPro" id="IPR009057">
    <property type="entry name" value="Homeodomain-like_sf"/>
</dbReference>
<dbReference type="Gene3D" id="1.10.357.10">
    <property type="entry name" value="Tetracycline Repressor, domain 2"/>
    <property type="match status" value="1"/>
</dbReference>
<evidence type="ECO:0000256" key="2">
    <source>
        <dbReference type="ARBA" id="ARBA00023125"/>
    </source>
</evidence>
<dbReference type="PROSITE" id="PS50977">
    <property type="entry name" value="HTH_TETR_2"/>
    <property type="match status" value="1"/>
</dbReference>
<dbReference type="EMBL" id="MWIH01000003">
    <property type="protein sequence ID" value="OQO93890.1"/>
    <property type="molecule type" value="Genomic_DNA"/>
</dbReference>
<protein>
    <recommendedName>
        <fullName evidence="5">HTH tetR-type domain-containing protein</fullName>
    </recommendedName>
</protein>
<dbReference type="Pfam" id="PF00440">
    <property type="entry name" value="TetR_N"/>
    <property type="match status" value="1"/>
</dbReference>
<organism evidence="6 7">
    <name type="scientific">Saccharomonospora piscinae</name>
    <dbReference type="NCBI Taxonomy" id="687388"/>
    <lineage>
        <taxon>Bacteria</taxon>
        <taxon>Bacillati</taxon>
        <taxon>Actinomycetota</taxon>
        <taxon>Actinomycetes</taxon>
        <taxon>Pseudonocardiales</taxon>
        <taxon>Pseudonocardiaceae</taxon>
        <taxon>Saccharomonospora</taxon>
    </lineage>
</organism>